<evidence type="ECO:0000313" key="15">
    <source>
        <dbReference type="EMBL" id="PZW37770.1"/>
    </source>
</evidence>
<keyword evidence="2 10" id="KW-0813">Transport</keyword>
<dbReference type="SUPFAM" id="SSF56935">
    <property type="entry name" value="Porins"/>
    <property type="match status" value="1"/>
</dbReference>
<keyword evidence="7 10" id="KW-0472">Membrane</keyword>
<gene>
    <name evidence="15" type="ORF">LX95_02782</name>
</gene>
<dbReference type="InterPro" id="IPR037066">
    <property type="entry name" value="Plug_dom_sf"/>
</dbReference>
<dbReference type="Pfam" id="PF00593">
    <property type="entry name" value="TonB_dep_Rec_b-barrel"/>
    <property type="match status" value="1"/>
</dbReference>
<dbReference type="Proteomes" id="UP000249542">
    <property type="component" value="Unassembled WGS sequence"/>
</dbReference>
<keyword evidence="4 10" id="KW-0812">Transmembrane</keyword>
<keyword evidence="8 15" id="KW-0675">Receptor</keyword>
<evidence type="ECO:0000259" key="14">
    <source>
        <dbReference type="Pfam" id="PF07715"/>
    </source>
</evidence>
<evidence type="ECO:0000256" key="9">
    <source>
        <dbReference type="ARBA" id="ARBA00023237"/>
    </source>
</evidence>
<feature type="chain" id="PRO_5016180905" evidence="12">
    <location>
        <begin position="20"/>
        <end position="610"/>
    </location>
</feature>
<evidence type="ECO:0000256" key="10">
    <source>
        <dbReference type="PROSITE-ProRule" id="PRU01360"/>
    </source>
</evidence>
<feature type="domain" description="TonB-dependent receptor-like beta-barrel" evidence="13">
    <location>
        <begin position="150"/>
        <end position="584"/>
    </location>
</feature>
<keyword evidence="9 10" id="KW-0998">Cell outer membrane</keyword>
<dbReference type="Gene3D" id="2.170.130.10">
    <property type="entry name" value="TonB-dependent receptor, plug domain"/>
    <property type="match status" value="1"/>
</dbReference>
<dbReference type="PROSITE" id="PS52016">
    <property type="entry name" value="TONB_DEPENDENT_REC_3"/>
    <property type="match status" value="1"/>
</dbReference>
<dbReference type="PANTHER" id="PTHR30069:SF29">
    <property type="entry name" value="HEMOGLOBIN AND HEMOGLOBIN-HAPTOGLOBIN-BINDING PROTEIN 1-RELATED"/>
    <property type="match status" value="1"/>
</dbReference>
<protein>
    <submittedName>
        <fullName evidence="15">Iron complex outermembrane receptor protein</fullName>
    </submittedName>
</protein>
<dbReference type="EMBL" id="QKYV01000010">
    <property type="protein sequence ID" value="PZW37770.1"/>
    <property type="molecule type" value="Genomic_DNA"/>
</dbReference>
<keyword evidence="3 10" id="KW-1134">Transmembrane beta strand</keyword>
<reference evidence="15 16" key="1">
    <citation type="submission" date="2018-06" db="EMBL/GenBank/DDBJ databases">
        <title>Genomic Encyclopedia of Archaeal and Bacterial Type Strains, Phase II (KMG-II): from individual species to whole genera.</title>
        <authorList>
            <person name="Goeker M."/>
        </authorList>
    </citation>
    <scope>NUCLEOTIDE SEQUENCE [LARGE SCALE GENOMIC DNA]</scope>
    <source>
        <strain evidence="15 16">DSM 15361</strain>
    </source>
</reference>
<keyword evidence="16" id="KW-1185">Reference proteome</keyword>
<dbReference type="InterPro" id="IPR039426">
    <property type="entry name" value="TonB-dep_rcpt-like"/>
</dbReference>
<dbReference type="RefSeq" id="WP_111542042.1">
    <property type="nucleotide sequence ID" value="NZ_QKYV01000010.1"/>
</dbReference>
<name>A0A2W7HUU3_9FLAO</name>
<evidence type="ECO:0000313" key="16">
    <source>
        <dbReference type="Proteomes" id="UP000249542"/>
    </source>
</evidence>
<evidence type="ECO:0000256" key="7">
    <source>
        <dbReference type="ARBA" id="ARBA00023136"/>
    </source>
</evidence>
<evidence type="ECO:0000256" key="5">
    <source>
        <dbReference type="ARBA" id="ARBA00022729"/>
    </source>
</evidence>
<dbReference type="GO" id="GO:0015344">
    <property type="term" value="F:siderophore uptake transmembrane transporter activity"/>
    <property type="evidence" value="ECO:0007669"/>
    <property type="project" value="TreeGrafter"/>
</dbReference>
<comment type="subcellular location">
    <subcellularLocation>
        <location evidence="1 10">Cell outer membrane</location>
        <topology evidence="1 10">Multi-pass membrane protein</topology>
    </subcellularLocation>
</comment>
<evidence type="ECO:0000256" key="12">
    <source>
        <dbReference type="SAM" id="SignalP"/>
    </source>
</evidence>
<evidence type="ECO:0000256" key="3">
    <source>
        <dbReference type="ARBA" id="ARBA00022452"/>
    </source>
</evidence>
<evidence type="ECO:0000256" key="8">
    <source>
        <dbReference type="ARBA" id="ARBA00023170"/>
    </source>
</evidence>
<comment type="similarity">
    <text evidence="10 11">Belongs to the TonB-dependent receptor family.</text>
</comment>
<dbReference type="PANTHER" id="PTHR30069">
    <property type="entry name" value="TONB-DEPENDENT OUTER MEMBRANE RECEPTOR"/>
    <property type="match status" value="1"/>
</dbReference>
<evidence type="ECO:0000256" key="6">
    <source>
        <dbReference type="ARBA" id="ARBA00023077"/>
    </source>
</evidence>
<feature type="domain" description="TonB-dependent receptor plug" evidence="14">
    <location>
        <begin position="45"/>
        <end position="142"/>
    </location>
</feature>
<dbReference type="Pfam" id="PF07715">
    <property type="entry name" value="Plug"/>
    <property type="match status" value="1"/>
</dbReference>
<evidence type="ECO:0000256" key="4">
    <source>
        <dbReference type="ARBA" id="ARBA00022692"/>
    </source>
</evidence>
<organism evidence="15 16">
    <name type="scientific">Mesonia algae</name>
    <dbReference type="NCBI Taxonomy" id="213248"/>
    <lineage>
        <taxon>Bacteria</taxon>
        <taxon>Pseudomonadati</taxon>
        <taxon>Bacteroidota</taxon>
        <taxon>Flavobacteriia</taxon>
        <taxon>Flavobacteriales</taxon>
        <taxon>Flavobacteriaceae</taxon>
        <taxon>Mesonia</taxon>
    </lineage>
</organism>
<keyword evidence="6 11" id="KW-0798">TonB box</keyword>
<dbReference type="AlphaFoldDB" id="A0A2W7HUU3"/>
<keyword evidence="5 12" id="KW-0732">Signal</keyword>
<dbReference type="InterPro" id="IPR000531">
    <property type="entry name" value="Beta-barrel_TonB"/>
</dbReference>
<feature type="signal peptide" evidence="12">
    <location>
        <begin position="1"/>
        <end position="19"/>
    </location>
</feature>
<dbReference type="GO" id="GO:0044718">
    <property type="term" value="P:siderophore transmembrane transport"/>
    <property type="evidence" value="ECO:0007669"/>
    <property type="project" value="TreeGrafter"/>
</dbReference>
<evidence type="ECO:0000256" key="1">
    <source>
        <dbReference type="ARBA" id="ARBA00004571"/>
    </source>
</evidence>
<dbReference type="GO" id="GO:0009279">
    <property type="term" value="C:cell outer membrane"/>
    <property type="evidence" value="ECO:0007669"/>
    <property type="project" value="UniProtKB-SubCell"/>
</dbReference>
<comment type="caution">
    <text evidence="15">The sequence shown here is derived from an EMBL/GenBank/DDBJ whole genome shotgun (WGS) entry which is preliminary data.</text>
</comment>
<evidence type="ECO:0000256" key="2">
    <source>
        <dbReference type="ARBA" id="ARBA00022448"/>
    </source>
</evidence>
<evidence type="ECO:0000259" key="13">
    <source>
        <dbReference type="Pfam" id="PF00593"/>
    </source>
</evidence>
<dbReference type="Gene3D" id="2.40.170.20">
    <property type="entry name" value="TonB-dependent receptor, beta-barrel domain"/>
    <property type="match status" value="1"/>
</dbReference>
<sequence>MKYFIFTFLLSLCAFQAFAQNDSINVLGEVLLKDNRLKDSSYTKNYTVFNDSVLKRNQASLTNLLNFNSTVYFKENGAGMVSSPSFRGTTASQTAVLWNGININSQTTGQTDFNTINTRGFDQIIIKPGGSGVEDGSNAIGGSIYLKNRLDYNKGFKNSAFLNYGSFNSYGVSYKTSYSEKNTSLSLGYSRNSSDNDYTYLGTDRKNKNGQYHNTNIALAAGVKLSKFDELRLFANIFDGNRNFSLPTPNALATKYYDFNTRSLVEWIRDYKRIRSSAKLAYITENYEYYPNINNEFYTYGNVESLFLKYNLNYKLTKKLSLQSKLNYTRNDGRGSDITQESRNLGSVIVGIKHQLTRKFLYEVNIRQELNENYENPFLYSAGINAQLTDFYQIKINTSKSFRIPTYNDLYWKGLGNTELQPELSYQAEISNLFQLHKNTLQFTGYYNSVENLLTWVPDASGVWRPQNTDNVKIYGVEVIAHLQKKIGIHRIALDGTYAYTVSENQATQNQLIYVPYHKLTASLSYAIKNFSAYYQYLNNGEVYTTTDNAPEHILDDYMVANLGVEYTLGEKKNYQIGVQLLNLWNTSYASVLNRPMPGRNVNAYLNLNF</sequence>
<proteinExistence type="inferred from homology"/>
<evidence type="ECO:0000256" key="11">
    <source>
        <dbReference type="RuleBase" id="RU003357"/>
    </source>
</evidence>
<accession>A0A2W7HUU3</accession>
<dbReference type="InterPro" id="IPR036942">
    <property type="entry name" value="Beta-barrel_TonB_sf"/>
</dbReference>
<dbReference type="InterPro" id="IPR012910">
    <property type="entry name" value="Plug_dom"/>
</dbReference>